<protein>
    <submittedName>
        <fullName evidence="3">Mor transcription activator family protein</fullName>
    </submittedName>
</protein>
<reference evidence="3 4" key="1">
    <citation type="submission" date="2015-03" db="EMBL/GenBank/DDBJ databases">
        <title>Genome sequence of Variovorax paradoxus TBEA6.</title>
        <authorList>
            <person name="Poehlein A."/>
            <person name="Schuldes J."/>
            <person name="Wuebbeler J.H."/>
            <person name="Hiessl S."/>
            <person name="Steinbuechel A."/>
            <person name="Daniel R."/>
        </authorList>
    </citation>
    <scope>NUCLEOTIDE SEQUENCE [LARGE SCALE GENOMIC DNA]</scope>
    <source>
        <strain evidence="3 4">TBEA6</strain>
    </source>
</reference>
<dbReference type="RefSeq" id="WP_053063288.1">
    <property type="nucleotide sequence ID" value="NZ_JZWI01000021.1"/>
</dbReference>
<feature type="domain" description="Mor transcription activator" evidence="2">
    <location>
        <begin position="50"/>
        <end position="120"/>
    </location>
</feature>
<keyword evidence="4" id="KW-1185">Reference proteome</keyword>
<organism evidence="3 4">
    <name type="scientific">Variovorax paradoxus</name>
    <dbReference type="NCBI Taxonomy" id="34073"/>
    <lineage>
        <taxon>Bacteria</taxon>
        <taxon>Pseudomonadati</taxon>
        <taxon>Pseudomonadota</taxon>
        <taxon>Betaproteobacteria</taxon>
        <taxon>Burkholderiales</taxon>
        <taxon>Comamonadaceae</taxon>
        <taxon>Variovorax</taxon>
    </lineage>
</organism>
<evidence type="ECO:0000313" key="3">
    <source>
        <dbReference type="EMBL" id="KLN54720.1"/>
    </source>
</evidence>
<name>A0A0H2MCL8_VARPD</name>
<dbReference type="Pfam" id="PF08765">
    <property type="entry name" value="Mor"/>
    <property type="match status" value="1"/>
</dbReference>
<evidence type="ECO:0000256" key="1">
    <source>
        <dbReference type="SAM" id="MobiDB-lite"/>
    </source>
</evidence>
<feature type="region of interest" description="Disordered" evidence="1">
    <location>
        <begin position="138"/>
        <end position="168"/>
    </location>
</feature>
<dbReference type="SUPFAM" id="SSF46689">
    <property type="entry name" value="Homeodomain-like"/>
    <property type="match status" value="1"/>
</dbReference>
<dbReference type="InterPro" id="IPR009057">
    <property type="entry name" value="Homeodomain-like_sf"/>
</dbReference>
<dbReference type="PATRIC" id="fig|34073.19.peg.4120"/>
<accession>A0A0H2MCL8</accession>
<proteinExistence type="predicted"/>
<gene>
    <name evidence="3" type="ORF">VPARA_40240</name>
</gene>
<dbReference type="AlphaFoldDB" id="A0A0H2MCL8"/>
<evidence type="ECO:0000259" key="2">
    <source>
        <dbReference type="Pfam" id="PF08765"/>
    </source>
</evidence>
<dbReference type="EMBL" id="JZWI01000021">
    <property type="protein sequence ID" value="KLN54720.1"/>
    <property type="molecule type" value="Genomic_DNA"/>
</dbReference>
<comment type="caution">
    <text evidence="3">The sequence shown here is derived from an EMBL/GenBank/DDBJ whole genome shotgun (WGS) entry which is preliminary data.</text>
</comment>
<dbReference type="Proteomes" id="UP000035170">
    <property type="component" value="Unassembled WGS sequence"/>
</dbReference>
<dbReference type="InterPro" id="IPR014875">
    <property type="entry name" value="Mor_transcription_activator"/>
</dbReference>
<evidence type="ECO:0000313" key="4">
    <source>
        <dbReference type="Proteomes" id="UP000035170"/>
    </source>
</evidence>
<sequence>MNDATDLAMNLDALPPALRDLVRVIGQTHTLRLVGVHGGARITVPHKLRTDDPLALLLGVEVFTKLVAEYGGEYLVLPKGDAYLRELRHEQVRQCQRDGLGIDDIAEQTGYTRRHVFNILGGYADTRDTFTMDMFGEESEGELIAPPAPRESQSGKANDPFGLGGRRP</sequence>